<dbReference type="InterPro" id="IPR029058">
    <property type="entry name" value="AB_hydrolase_fold"/>
</dbReference>
<keyword evidence="1" id="KW-0575">Peroxidase</keyword>
<protein>
    <submittedName>
        <fullName evidence="1">Non-heme chloroperoxidase</fullName>
    </submittedName>
</protein>
<keyword evidence="1" id="KW-0560">Oxidoreductase</keyword>
<dbReference type="Gene3D" id="3.40.50.1820">
    <property type="entry name" value="alpha/beta hydrolase"/>
    <property type="match status" value="1"/>
</dbReference>
<dbReference type="SUPFAM" id="SSF53474">
    <property type="entry name" value="alpha/beta-Hydrolases"/>
    <property type="match status" value="1"/>
</dbReference>
<evidence type="ECO:0000313" key="2">
    <source>
        <dbReference type="Proteomes" id="UP000214720"/>
    </source>
</evidence>
<evidence type="ECO:0000313" key="1">
    <source>
        <dbReference type="EMBL" id="OXC80413.1"/>
    </source>
</evidence>
<comment type="caution">
    <text evidence="1">The sequence shown here is derived from an EMBL/GenBank/DDBJ whole genome shotgun (WGS) entry which is preliminary data.</text>
</comment>
<reference evidence="2" key="1">
    <citation type="submission" date="2017-01" db="EMBL/GenBank/DDBJ databases">
        <title>Genome Analysis of Deinococcus marmoris KOPRI26562.</title>
        <authorList>
            <person name="Kim J.H."/>
            <person name="Oh H.-M."/>
        </authorList>
    </citation>
    <scope>NUCLEOTIDE SEQUENCE [LARGE SCALE GENOMIC DNA]</scope>
    <source>
        <strain evidence="2">PAMC 26633</strain>
    </source>
</reference>
<gene>
    <name evidence="1" type="ORF">BSU04_01825</name>
</gene>
<proteinExistence type="predicted"/>
<dbReference type="GO" id="GO:0004601">
    <property type="term" value="F:peroxidase activity"/>
    <property type="evidence" value="ECO:0007669"/>
    <property type="project" value="UniProtKB-KW"/>
</dbReference>
<dbReference type="EMBL" id="MTHB01000017">
    <property type="protein sequence ID" value="OXC80413.1"/>
    <property type="molecule type" value="Genomic_DNA"/>
</dbReference>
<dbReference type="Proteomes" id="UP000214720">
    <property type="component" value="Unassembled WGS sequence"/>
</dbReference>
<organism evidence="1 2">
    <name type="scientific">Caballeronia sordidicola</name>
    <name type="common">Burkholderia sordidicola</name>
    <dbReference type="NCBI Taxonomy" id="196367"/>
    <lineage>
        <taxon>Bacteria</taxon>
        <taxon>Pseudomonadati</taxon>
        <taxon>Pseudomonadota</taxon>
        <taxon>Betaproteobacteria</taxon>
        <taxon>Burkholderiales</taxon>
        <taxon>Burkholderiaceae</taxon>
        <taxon>Caballeronia</taxon>
    </lineage>
</organism>
<sequence>MAYGTPPTVLQRRGVAALRLLSAERAGVASSIKGLHDCINAFSETDYSEDLKQITVPALVLQDDDDQIVALGNSSVPSAKIMPPLGEGLRRCVARLADDACGPRECGSAGVCSVVREYAGGAVAVSARR</sequence>
<name>A0A226XAS7_CABSO</name>
<accession>A0A226XAS7</accession>
<dbReference type="AlphaFoldDB" id="A0A226XAS7"/>